<dbReference type="PANTHER" id="PTHR12918">
    <property type="entry name" value="CYSTEINE DIOXYGENASE"/>
    <property type="match status" value="1"/>
</dbReference>
<evidence type="ECO:0000256" key="1">
    <source>
        <dbReference type="ARBA" id="ARBA00006622"/>
    </source>
</evidence>
<evidence type="ECO:0000313" key="7">
    <source>
        <dbReference type="EMBL" id="NJQ07076.1"/>
    </source>
</evidence>
<evidence type="ECO:0000256" key="6">
    <source>
        <dbReference type="PIRSR" id="PIRSR610300-51"/>
    </source>
</evidence>
<dbReference type="SUPFAM" id="SSF51182">
    <property type="entry name" value="RmlC-like cupins"/>
    <property type="match status" value="1"/>
</dbReference>
<dbReference type="Proteomes" id="UP000578686">
    <property type="component" value="Unassembled WGS sequence"/>
</dbReference>
<evidence type="ECO:0000256" key="3">
    <source>
        <dbReference type="ARBA" id="ARBA00022964"/>
    </source>
</evidence>
<evidence type="ECO:0000256" key="5">
    <source>
        <dbReference type="ARBA" id="ARBA00023004"/>
    </source>
</evidence>
<feature type="binding site" evidence="6">
    <location>
        <position position="75"/>
    </location>
    <ligand>
        <name>Fe cation</name>
        <dbReference type="ChEBI" id="CHEBI:24875"/>
        <note>catalytic</note>
    </ligand>
</feature>
<dbReference type="InterPro" id="IPR011051">
    <property type="entry name" value="RmlC_Cupin_sf"/>
</dbReference>
<evidence type="ECO:0000256" key="2">
    <source>
        <dbReference type="ARBA" id="ARBA00022723"/>
    </source>
</evidence>
<keyword evidence="3 7" id="KW-0223">Dioxygenase</keyword>
<name>A0A7X6HZY3_9ACTN</name>
<proteinExistence type="inferred from homology"/>
<evidence type="ECO:0000256" key="4">
    <source>
        <dbReference type="ARBA" id="ARBA00023002"/>
    </source>
</evidence>
<keyword evidence="8" id="KW-1185">Reference proteome</keyword>
<dbReference type="PANTHER" id="PTHR12918:SF1">
    <property type="entry name" value="CYSTEINE DIOXYGENASE TYPE 1"/>
    <property type="match status" value="1"/>
</dbReference>
<organism evidence="7 8">
    <name type="scientific">Streptomyces lonarensis</name>
    <dbReference type="NCBI Taxonomy" id="700599"/>
    <lineage>
        <taxon>Bacteria</taxon>
        <taxon>Bacillati</taxon>
        <taxon>Actinomycetota</taxon>
        <taxon>Actinomycetes</taxon>
        <taxon>Kitasatosporales</taxon>
        <taxon>Streptomycetaceae</taxon>
        <taxon>Streptomyces</taxon>
    </lineage>
</organism>
<evidence type="ECO:0000313" key="8">
    <source>
        <dbReference type="Proteomes" id="UP000578686"/>
    </source>
</evidence>
<reference evidence="7 8" key="1">
    <citation type="submission" date="2020-03" db="EMBL/GenBank/DDBJ databases">
        <title>Draft genome of Streptomyces sp. ventii, isolated from the Axial Seamount in the Pacific Ocean, and resequencing of the two type strains Streptomyces lonarensis strain NCL 716 and Streptomyces bohaiensis strain 11A07.</title>
        <authorList>
            <person name="Loughran R.M."/>
            <person name="Pfannmuller K.M."/>
            <person name="Wasson B.J."/>
            <person name="Deadmond M.C."/>
            <person name="Paddock B.E."/>
            <person name="Koyack M.J."/>
            <person name="Gallegos D.A."/>
            <person name="Mitchell E.A."/>
            <person name="Ushijima B."/>
            <person name="Saw J.H."/>
            <person name="Mcphail K.L."/>
            <person name="Videau P."/>
        </authorList>
    </citation>
    <scope>NUCLEOTIDE SEQUENCE [LARGE SCALE GENOMIC DNA]</scope>
    <source>
        <strain evidence="7 8">NCL716</strain>
    </source>
</reference>
<keyword evidence="4" id="KW-0560">Oxidoreductase</keyword>
<dbReference type="Pfam" id="PF05995">
    <property type="entry name" value="CDO_I"/>
    <property type="match status" value="1"/>
</dbReference>
<dbReference type="InterPro" id="IPR010300">
    <property type="entry name" value="CDO_1"/>
</dbReference>
<comment type="similarity">
    <text evidence="1">Belongs to the cysteine dioxygenase family.</text>
</comment>
<comment type="caution">
    <text evidence="7">The sequence shown here is derived from an EMBL/GenBank/DDBJ whole genome shotgun (WGS) entry which is preliminary data.</text>
</comment>
<feature type="binding site" evidence="6">
    <location>
        <position position="73"/>
    </location>
    <ligand>
        <name>Fe cation</name>
        <dbReference type="ChEBI" id="CHEBI:24875"/>
        <note>catalytic</note>
    </ligand>
</feature>
<keyword evidence="5 6" id="KW-0408">Iron</keyword>
<accession>A0A7X6HZY3</accession>
<sequence>MPAVQRPAVPAPRTTHSPASLAALARGFAADTASWEPLLRFTAPERFYTRLSVAADHEVWLLTWLPGQGTEIHDHGGSSGAFTVVRGELAEGTFLPGAVSSPHAAPRRLAVGGLRSFGPRYVHEVVNRGTEPAASVHAYAPALTAMNTYRHRADGTLVLDRTEEVDR</sequence>
<dbReference type="InterPro" id="IPR014710">
    <property type="entry name" value="RmlC-like_jellyroll"/>
</dbReference>
<protein>
    <submittedName>
        <fullName evidence="7">Cysteine dioxygenase</fullName>
    </submittedName>
</protein>
<dbReference type="EMBL" id="JAAVJD010000129">
    <property type="protein sequence ID" value="NJQ07076.1"/>
    <property type="molecule type" value="Genomic_DNA"/>
</dbReference>
<gene>
    <name evidence="7" type="ORF">HCN56_16165</name>
</gene>
<dbReference type="AlphaFoldDB" id="A0A7X6HZY3"/>
<feature type="binding site" evidence="6">
    <location>
        <position position="123"/>
    </location>
    <ligand>
        <name>Fe cation</name>
        <dbReference type="ChEBI" id="CHEBI:24875"/>
        <note>catalytic</note>
    </ligand>
</feature>
<dbReference type="RefSeq" id="WP_167971767.1">
    <property type="nucleotide sequence ID" value="NZ_JAAVJD010000129.1"/>
</dbReference>
<dbReference type="CDD" id="cd10548">
    <property type="entry name" value="cupin_CDO"/>
    <property type="match status" value="1"/>
</dbReference>
<dbReference type="GO" id="GO:0016702">
    <property type="term" value="F:oxidoreductase activity, acting on single donors with incorporation of molecular oxygen, incorporation of two atoms of oxygen"/>
    <property type="evidence" value="ECO:0007669"/>
    <property type="project" value="InterPro"/>
</dbReference>
<dbReference type="Gene3D" id="2.60.120.10">
    <property type="entry name" value="Jelly Rolls"/>
    <property type="match status" value="1"/>
</dbReference>
<dbReference type="GO" id="GO:0008198">
    <property type="term" value="F:ferrous iron binding"/>
    <property type="evidence" value="ECO:0007669"/>
    <property type="project" value="TreeGrafter"/>
</dbReference>
<keyword evidence="2 6" id="KW-0479">Metal-binding</keyword>